<dbReference type="GO" id="GO:0003952">
    <property type="term" value="F:NAD+ synthase (glutamine-hydrolyzing) activity"/>
    <property type="evidence" value="ECO:0007669"/>
    <property type="project" value="UniProtKB-EC"/>
</dbReference>
<keyword evidence="7" id="KW-0520">NAD</keyword>
<evidence type="ECO:0000256" key="7">
    <source>
        <dbReference type="ARBA" id="ARBA00023027"/>
    </source>
</evidence>
<dbReference type="UniPathway" id="UPA00253">
    <property type="reaction ID" value="UER00334"/>
</dbReference>
<dbReference type="GO" id="GO:0004359">
    <property type="term" value="F:glutaminase activity"/>
    <property type="evidence" value="ECO:0007669"/>
    <property type="project" value="InterPro"/>
</dbReference>
<dbReference type="InterPro" id="IPR014729">
    <property type="entry name" value="Rossmann-like_a/b/a_fold"/>
</dbReference>
<evidence type="ECO:0000256" key="1">
    <source>
        <dbReference type="ARBA" id="ARBA00005188"/>
    </source>
</evidence>
<dbReference type="NCBIfam" id="TIGR00552">
    <property type="entry name" value="nadE"/>
    <property type="match status" value="1"/>
</dbReference>
<dbReference type="Pfam" id="PF00795">
    <property type="entry name" value="CN_hydrolase"/>
    <property type="match status" value="1"/>
</dbReference>
<name>A0A381NXC4_9ZZZZ</name>
<evidence type="ECO:0000256" key="3">
    <source>
        <dbReference type="ARBA" id="ARBA00012743"/>
    </source>
</evidence>
<dbReference type="SUPFAM" id="SSF52402">
    <property type="entry name" value="Adenine nucleotide alpha hydrolases-like"/>
    <property type="match status" value="1"/>
</dbReference>
<dbReference type="HAMAP" id="MF_02090">
    <property type="entry name" value="NadE_glutamine_dep"/>
    <property type="match status" value="1"/>
</dbReference>
<dbReference type="CDD" id="cd07570">
    <property type="entry name" value="GAT_Gln-NAD-synth"/>
    <property type="match status" value="1"/>
</dbReference>
<dbReference type="EMBL" id="UINC01000666">
    <property type="protein sequence ID" value="SUZ59220.1"/>
    <property type="molecule type" value="Genomic_DNA"/>
</dbReference>
<keyword evidence="6" id="KW-0067">ATP-binding</keyword>
<dbReference type="InterPro" id="IPR022310">
    <property type="entry name" value="NAD/GMP_synthase"/>
</dbReference>
<dbReference type="PANTHER" id="PTHR23090">
    <property type="entry name" value="NH 3 /GLUTAMINE-DEPENDENT NAD + SYNTHETASE"/>
    <property type="match status" value="1"/>
</dbReference>
<dbReference type="GO" id="GO:0009435">
    <property type="term" value="P:NAD+ biosynthetic process"/>
    <property type="evidence" value="ECO:0007669"/>
    <property type="project" value="UniProtKB-UniPathway"/>
</dbReference>
<feature type="domain" description="CN hydrolase" evidence="8">
    <location>
        <begin position="4"/>
        <end position="247"/>
    </location>
</feature>
<dbReference type="Gene3D" id="3.60.110.10">
    <property type="entry name" value="Carbon-nitrogen hydrolase"/>
    <property type="match status" value="1"/>
</dbReference>
<dbReference type="FunFam" id="3.40.50.620:FF:000106">
    <property type="entry name" value="Glutamine-dependent NAD(+) synthetase"/>
    <property type="match status" value="1"/>
</dbReference>
<comment type="pathway">
    <text evidence="1">Cofactor biosynthesis; NAD(+) biosynthesis; NAD(+) from deamido-NAD(+) (L-Gln route): step 1/1.</text>
</comment>
<comment type="similarity">
    <text evidence="2">In the C-terminal section; belongs to the NAD synthetase family.</text>
</comment>
<dbReference type="PIRSF" id="PIRSF006630">
    <property type="entry name" value="NADS_GAT"/>
    <property type="match status" value="1"/>
</dbReference>
<reference evidence="9" key="1">
    <citation type="submission" date="2018-05" db="EMBL/GenBank/DDBJ databases">
        <authorList>
            <person name="Lanie J.A."/>
            <person name="Ng W.-L."/>
            <person name="Kazmierczak K.M."/>
            <person name="Andrzejewski T.M."/>
            <person name="Davidsen T.M."/>
            <person name="Wayne K.J."/>
            <person name="Tettelin H."/>
            <person name="Glass J.I."/>
            <person name="Rusch D."/>
            <person name="Podicherti R."/>
            <person name="Tsui H.-C.T."/>
            <person name="Winkler M.E."/>
        </authorList>
    </citation>
    <scope>NUCLEOTIDE SEQUENCE</scope>
</reference>
<dbReference type="InterPro" id="IPR003694">
    <property type="entry name" value="NAD_synthase"/>
</dbReference>
<proteinExistence type="inferred from homology"/>
<dbReference type="PANTHER" id="PTHR23090:SF9">
    <property type="entry name" value="GLUTAMINE-DEPENDENT NAD(+) SYNTHETASE"/>
    <property type="match status" value="1"/>
</dbReference>
<dbReference type="InterPro" id="IPR014445">
    <property type="entry name" value="Gln-dep_NAD_synthase"/>
</dbReference>
<dbReference type="GO" id="GO:0005737">
    <property type="term" value="C:cytoplasm"/>
    <property type="evidence" value="ECO:0007669"/>
    <property type="project" value="InterPro"/>
</dbReference>
<evidence type="ECO:0000256" key="5">
    <source>
        <dbReference type="ARBA" id="ARBA00022741"/>
    </source>
</evidence>
<evidence type="ECO:0000256" key="2">
    <source>
        <dbReference type="ARBA" id="ARBA00007145"/>
    </source>
</evidence>
<dbReference type="AlphaFoldDB" id="A0A381NXC4"/>
<organism evidence="9">
    <name type="scientific">marine metagenome</name>
    <dbReference type="NCBI Taxonomy" id="408172"/>
    <lineage>
        <taxon>unclassified sequences</taxon>
        <taxon>metagenomes</taxon>
        <taxon>ecological metagenomes</taxon>
    </lineage>
</organism>
<dbReference type="SUPFAM" id="SSF56317">
    <property type="entry name" value="Carbon-nitrogen hydrolase"/>
    <property type="match status" value="1"/>
</dbReference>
<dbReference type="Gene3D" id="3.40.50.620">
    <property type="entry name" value="HUPs"/>
    <property type="match status" value="1"/>
</dbReference>
<dbReference type="CDD" id="cd00553">
    <property type="entry name" value="NAD_synthase"/>
    <property type="match status" value="1"/>
</dbReference>
<evidence type="ECO:0000313" key="9">
    <source>
        <dbReference type="EMBL" id="SUZ59220.1"/>
    </source>
</evidence>
<accession>A0A381NXC4</accession>
<keyword evidence="5" id="KW-0547">Nucleotide-binding</keyword>
<dbReference type="Pfam" id="PF02540">
    <property type="entry name" value="NAD_synthase"/>
    <property type="match status" value="1"/>
</dbReference>
<gene>
    <name evidence="9" type="ORF">METZ01_LOCUS12074</name>
</gene>
<dbReference type="GO" id="GO:0005524">
    <property type="term" value="F:ATP binding"/>
    <property type="evidence" value="ECO:0007669"/>
    <property type="project" value="UniProtKB-KW"/>
</dbReference>
<dbReference type="PROSITE" id="PS50263">
    <property type="entry name" value="CN_HYDROLASE"/>
    <property type="match status" value="1"/>
</dbReference>
<dbReference type="InterPro" id="IPR036526">
    <property type="entry name" value="C-N_Hydrolase_sf"/>
</dbReference>
<dbReference type="NCBIfam" id="NF010588">
    <property type="entry name" value="PRK13981.1"/>
    <property type="match status" value="1"/>
</dbReference>
<evidence type="ECO:0000259" key="8">
    <source>
        <dbReference type="PROSITE" id="PS50263"/>
    </source>
</evidence>
<protein>
    <recommendedName>
        <fullName evidence="3">NAD(+) synthase (glutamine-hydrolyzing)</fullName>
        <ecNumber evidence="3">6.3.5.1</ecNumber>
    </recommendedName>
</protein>
<keyword evidence="4" id="KW-0436">Ligase</keyword>
<evidence type="ECO:0000256" key="4">
    <source>
        <dbReference type="ARBA" id="ARBA00022598"/>
    </source>
</evidence>
<dbReference type="InterPro" id="IPR003010">
    <property type="entry name" value="C-N_Hydrolase"/>
</dbReference>
<sequence length="558" mass="60923">MASIRVALAQLNLRMGDFDSNVAAITQAYDQSVTSDADVVAFTELAVCAYPPEDLLLKQRFIDDAHRALEAIACHTSDTAAIIGFPEQEGQELYNSAAICHQGQVQGIYRKRLLPNYSVFDEKRYFAAGVTDGPLFEIGGVLVGVNICEDLWFDEGPFDSQVQSGVALAISINGSPYRRGKFAERVAAIAERANKARVPIVYVNQVGAQDELIFDGSSFAVDVTGEVIARLPQFEQAVEVVDIEIPPRPRGALPVIVTSAEREPRGPLLRPPLAEPHDEIGEIWNALVLATRDYVNKNGFSDVVIGLSGGVDSSLVAAIAVDALGPERVHGVSMPSRYSSVGSQGDAEELARNLGIEFHTIPIEPAHASLIEMLDPFFSGSAPDLTEENLQSRIRGVLLMALSNKRGWLVLTTGNKSETSVGYSTLYGDTAGGFAVLKDCPKLLVYQLCRWRNKQTSSPWIPTASISKAPSAELRPEQTDEQSLPPYELLDPLLEAYIEQDRTAAELVSAGYDPEIVEQITRLVDLAEYKRRQSPPGPRISAKAFGKDRRLPITNRYR</sequence>
<evidence type="ECO:0000256" key="6">
    <source>
        <dbReference type="ARBA" id="ARBA00022840"/>
    </source>
</evidence>
<dbReference type="EC" id="6.3.5.1" evidence="3"/>